<dbReference type="SUPFAM" id="SSF57667">
    <property type="entry name" value="beta-beta-alpha zinc fingers"/>
    <property type="match status" value="2"/>
</dbReference>
<feature type="compositionally biased region" description="Polar residues" evidence="2">
    <location>
        <begin position="605"/>
        <end position="614"/>
    </location>
</feature>
<dbReference type="InterPro" id="IPR039098">
    <property type="entry name" value="TINF2"/>
</dbReference>
<dbReference type="Pfam" id="PF14973">
    <property type="entry name" value="TINF2_N"/>
    <property type="match status" value="1"/>
</dbReference>
<dbReference type="PROSITE" id="PS50157">
    <property type="entry name" value="ZINC_FINGER_C2H2_2"/>
    <property type="match status" value="2"/>
</dbReference>
<accession>A0A3Q3MQ42</accession>
<reference evidence="4" key="2">
    <citation type="submission" date="2025-09" db="UniProtKB">
        <authorList>
            <consortium name="Ensembl"/>
        </authorList>
    </citation>
    <scope>IDENTIFICATION</scope>
</reference>
<reference evidence="4" key="1">
    <citation type="submission" date="2025-08" db="UniProtKB">
        <authorList>
            <consortium name="Ensembl"/>
        </authorList>
    </citation>
    <scope>IDENTIFICATION</scope>
</reference>
<feature type="domain" description="C2H2-type" evidence="3">
    <location>
        <begin position="553"/>
        <end position="580"/>
    </location>
</feature>
<keyword evidence="1" id="KW-0862">Zinc</keyword>
<dbReference type="PANTHER" id="PTHR15512:SF0">
    <property type="entry name" value="TERF1-INTERACTING NUCLEAR FACTOR 2"/>
    <property type="match status" value="1"/>
</dbReference>
<feature type="compositionally biased region" description="Basic and acidic residues" evidence="2">
    <location>
        <begin position="615"/>
        <end position="626"/>
    </location>
</feature>
<organism evidence="4 5">
    <name type="scientific">Labrus bergylta</name>
    <name type="common">ballan wrasse</name>
    <dbReference type="NCBI Taxonomy" id="56723"/>
    <lineage>
        <taxon>Eukaryota</taxon>
        <taxon>Metazoa</taxon>
        <taxon>Chordata</taxon>
        <taxon>Craniata</taxon>
        <taxon>Vertebrata</taxon>
        <taxon>Euteleostomi</taxon>
        <taxon>Actinopterygii</taxon>
        <taxon>Neopterygii</taxon>
        <taxon>Teleostei</taxon>
        <taxon>Neoteleostei</taxon>
        <taxon>Acanthomorphata</taxon>
        <taxon>Eupercaria</taxon>
        <taxon>Labriformes</taxon>
        <taxon>Labridae</taxon>
        <taxon>Labrus</taxon>
    </lineage>
</organism>
<evidence type="ECO:0000256" key="1">
    <source>
        <dbReference type="PROSITE-ProRule" id="PRU00042"/>
    </source>
</evidence>
<dbReference type="Pfam" id="PF00096">
    <property type="entry name" value="zf-C2H2"/>
    <property type="match status" value="2"/>
</dbReference>
<keyword evidence="5" id="KW-1185">Reference proteome</keyword>
<dbReference type="InParanoid" id="A0A3Q3MQ42"/>
<evidence type="ECO:0000313" key="5">
    <source>
        <dbReference type="Proteomes" id="UP000261660"/>
    </source>
</evidence>
<dbReference type="InterPro" id="IPR029400">
    <property type="entry name" value="TINF2_N"/>
</dbReference>
<evidence type="ECO:0000256" key="2">
    <source>
        <dbReference type="SAM" id="MobiDB-lite"/>
    </source>
</evidence>
<evidence type="ECO:0000313" key="4">
    <source>
        <dbReference type="Ensembl" id="ENSLBEP00000022625.1"/>
    </source>
</evidence>
<dbReference type="STRING" id="56723.ENSLBEP00000022625"/>
<dbReference type="AlphaFoldDB" id="A0A3Q3MQ42"/>
<proteinExistence type="predicted"/>
<name>A0A3Q3MQ42_9LABR</name>
<dbReference type="GeneTree" id="ENSGT00400000022326"/>
<dbReference type="GO" id="GO:1904356">
    <property type="term" value="P:regulation of telomere maintenance via telomere lengthening"/>
    <property type="evidence" value="ECO:0007669"/>
    <property type="project" value="TreeGrafter"/>
</dbReference>
<dbReference type="Ensembl" id="ENSLBET00000023807.1">
    <property type="protein sequence ID" value="ENSLBEP00000022625.1"/>
    <property type="gene ID" value="ENSLBEG00000017362.1"/>
</dbReference>
<feature type="compositionally biased region" description="Polar residues" evidence="2">
    <location>
        <begin position="710"/>
        <end position="724"/>
    </location>
</feature>
<keyword evidence="1" id="KW-0479">Metal-binding</keyword>
<dbReference type="InterPro" id="IPR013087">
    <property type="entry name" value="Znf_C2H2_type"/>
</dbReference>
<dbReference type="SMART" id="SM00355">
    <property type="entry name" value="ZnF_C2H2"/>
    <property type="match status" value="4"/>
</dbReference>
<dbReference type="Proteomes" id="UP000261660">
    <property type="component" value="Unplaced"/>
</dbReference>
<dbReference type="PANTHER" id="PTHR15512">
    <property type="entry name" value="TERF1-INTERACTING NUCLEAR FACTOR 2"/>
    <property type="match status" value="1"/>
</dbReference>
<feature type="domain" description="C2H2-type" evidence="3">
    <location>
        <begin position="373"/>
        <end position="400"/>
    </location>
</feature>
<feature type="compositionally biased region" description="Polar residues" evidence="2">
    <location>
        <begin position="517"/>
        <end position="527"/>
    </location>
</feature>
<dbReference type="GO" id="GO:0008270">
    <property type="term" value="F:zinc ion binding"/>
    <property type="evidence" value="ECO:0007669"/>
    <property type="project" value="UniProtKB-KW"/>
</dbReference>
<dbReference type="Gene3D" id="3.30.160.60">
    <property type="entry name" value="Classic Zinc Finger"/>
    <property type="match status" value="2"/>
</dbReference>
<feature type="region of interest" description="Disordered" evidence="2">
    <location>
        <begin position="703"/>
        <end position="724"/>
    </location>
</feature>
<keyword evidence="1" id="KW-0863">Zinc-finger</keyword>
<protein>
    <recommendedName>
        <fullName evidence="3">C2H2-type domain-containing protein</fullName>
    </recommendedName>
</protein>
<dbReference type="PROSITE" id="PS00028">
    <property type="entry name" value="ZINC_FINGER_C2H2_1"/>
    <property type="match status" value="2"/>
</dbReference>
<feature type="region of interest" description="Disordered" evidence="2">
    <location>
        <begin position="495"/>
        <end position="552"/>
    </location>
</feature>
<dbReference type="GO" id="GO:0016233">
    <property type="term" value="P:telomere capping"/>
    <property type="evidence" value="ECO:0007669"/>
    <property type="project" value="InterPro"/>
</dbReference>
<sequence>MRTFSKEKPDTSDLTSIFPEPDDCCCGDVSLNVHNHKMSKTLTDNGVPPLSSFRLIVPPLQLVSAALLEIVKQGAVMYFGLLAEFITSVLETAPELLTDTERVQLVIGLRAKAVLQLCCNDTFANQQAFQLHLSYITNQDKETFNPEVKASVTNFIRLVHTLVEGHCQKDDFYQNIFPTLFGPKYDSALQALMKKFLFNLQELLPVPNFEQTSLWLSLSPSILKECVDLTNQLKPLRTLIQHHKHHGHEVPPAASSFGDDCILSSLSYQLPNVNIDKGDAVVKTESTFDPEDLQADNQLSSESKQDEVLYSEFVKNEEEHDEWCANDLTEDQGASVEVILPSFDENESSDDNQMDKKCLQYLKSGRFTSAKKFKCHVCGKDFSSRSKLKKHKITHSARVTTRMSQSDSASQRTLFNNVNLHLKLRTRENDASRFETELPSFAREITHNPSNQNYLLNSELSNEDCSLVCHVCTEEFACQENFDKHKRMCAGRSKGREEMDPHCSSSSAFHTEPHPVNKTNKSVPFESSNEESKDLTSSDSLQDQPSKRSSRVKQCSICREIFTSSTDLMKHMRSHTKQSPYLGSNSGEDFDNYEDCKKPQENKCKASNQSSKDSSISHENKVKQEIDEVSSEISQIPKKRRNACKPILTCPQCGQRFTYCKRFEEHLKKCSEAASQTKEQTNTNYFIINGCDFFSVDNTTEINAEKSSETMESQTATSSTADSR</sequence>
<evidence type="ECO:0000259" key="3">
    <source>
        <dbReference type="PROSITE" id="PS50157"/>
    </source>
</evidence>
<feature type="region of interest" description="Disordered" evidence="2">
    <location>
        <begin position="601"/>
        <end position="632"/>
    </location>
</feature>
<dbReference type="GO" id="GO:0042162">
    <property type="term" value="F:telomeric DNA binding"/>
    <property type="evidence" value="ECO:0007669"/>
    <property type="project" value="TreeGrafter"/>
</dbReference>
<dbReference type="GO" id="GO:0070187">
    <property type="term" value="C:shelterin complex"/>
    <property type="evidence" value="ECO:0007669"/>
    <property type="project" value="InterPro"/>
</dbReference>
<dbReference type="CDD" id="cd11657">
    <property type="entry name" value="TIN2_N"/>
    <property type="match status" value="1"/>
</dbReference>
<dbReference type="InterPro" id="IPR036236">
    <property type="entry name" value="Znf_C2H2_sf"/>
</dbReference>